<comment type="caution">
    <text evidence="2">The sequence shown here is derived from an EMBL/GenBank/DDBJ whole genome shotgun (WGS) entry which is preliminary data.</text>
</comment>
<sequence length="104" mass="12224">MAVSSLYLLVVQAPVIVHSDFPPSCKAIPHATFPTLRDMSFQRYVYVLSNTNIDLKIQTKRIGHRFFVHYIQHEFTRSKQTLTVHVFLLCDNWNLTQRNKILHK</sequence>
<reference evidence="2 3" key="1">
    <citation type="submission" date="2012-05" db="EMBL/GenBank/DDBJ databases">
        <title>Recombination and specialization in a pathogen metapopulation.</title>
        <authorList>
            <person name="Gardiner A."/>
            <person name="Kemen E."/>
            <person name="Schultz-Larsen T."/>
            <person name="MacLean D."/>
            <person name="Van Oosterhout C."/>
            <person name="Jones J.D.G."/>
        </authorList>
    </citation>
    <scope>NUCLEOTIDE SEQUENCE [LARGE SCALE GENOMIC DNA]</scope>
    <source>
        <strain evidence="2 3">Ac Nc2</strain>
    </source>
</reference>
<organism evidence="2 3">
    <name type="scientific">Albugo candida</name>
    <dbReference type="NCBI Taxonomy" id="65357"/>
    <lineage>
        <taxon>Eukaryota</taxon>
        <taxon>Sar</taxon>
        <taxon>Stramenopiles</taxon>
        <taxon>Oomycota</taxon>
        <taxon>Peronosporomycetes</taxon>
        <taxon>Albuginales</taxon>
        <taxon>Albuginaceae</taxon>
        <taxon>Albugo</taxon>
    </lineage>
</organism>
<evidence type="ECO:0008006" key="4">
    <source>
        <dbReference type="Google" id="ProtNLM"/>
    </source>
</evidence>
<keyword evidence="3" id="KW-1185">Reference proteome</keyword>
<dbReference type="Proteomes" id="UP000053237">
    <property type="component" value="Unassembled WGS sequence"/>
</dbReference>
<evidence type="ECO:0000313" key="2">
    <source>
        <dbReference type="EMBL" id="CCI39368.1"/>
    </source>
</evidence>
<accession>A0A024FYM0</accession>
<dbReference type="AlphaFoldDB" id="A0A024FYM0"/>
<dbReference type="InParanoid" id="A0A024FYM0"/>
<gene>
    <name evidence="2" type="ORF">BN9_001510</name>
</gene>
<evidence type="ECO:0000256" key="1">
    <source>
        <dbReference type="SAM" id="SignalP"/>
    </source>
</evidence>
<evidence type="ECO:0000313" key="3">
    <source>
        <dbReference type="Proteomes" id="UP000053237"/>
    </source>
</evidence>
<name>A0A024FYM0_9STRA</name>
<feature type="signal peptide" evidence="1">
    <location>
        <begin position="1"/>
        <end position="19"/>
    </location>
</feature>
<proteinExistence type="predicted"/>
<feature type="chain" id="PRO_5001529349" description="Secreted protein" evidence="1">
    <location>
        <begin position="20"/>
        <end position="104"/>
    </location>
</feature>
<keyword evidence="1" id="KW-0732">Signal</keyword>
<protein>
    <recommendedName>
        <fullName evidence="4">Secreted protein</fullName>
    </recommendedName>
</protein>
<dbReference type="EMBL" id="CAIX01000001">
    <property type="protein sequence ID" value="CCI39368.1"/>
    <property type="molecule type" value="Genomic_DNA"/>
</dbReference>